<protein>
    <submittedName>
        <fullName evidence="1">Alpha/beta-Hydrolases superfamily protein</fullName>
    </submittedName>
</protein>
<dbReference type="PANTHER" id="PTHR31934:SF6">
    <property type="entry name" value="ALPHA_BETA-HYDROLASES SUPERFAMILY PROTEIN"/>
    <property type="match status" value="1"/>
</dbReference>
<comment type="caution">
    <text evidence="1">The sequence shown here is derived from an EMBL/GenBank/DDBJ whole genome shotgun (WGS) entry which is preliminary data.</text>
</comment>
<evidence type="ECO:0000313" key="2">
    <source>
        <dbReference type="Proteomes" id="UP001604336"/>
    </source>
</evidence>
<organism evidence="1 2">
    <name type="scientific">Abeliophyllum distichum</name>
    <dbReference type="NCBI Taxonomy" id="126358"/>
    <lineage>
        <taxon>Eukaryota</taxon>
        <taxon>Viridiplantae</taxon>
        <taxon>Streptophyta</taxon>
        <taxon>Embryophyta</taxon>
        <taxon>Tracheophyta</taxon>
        <taxon>Spermatophyta</taxon>
        <taxon>Magnoliopsida</taxon>
        <taxon>eudicotyledons</taxon>
        <taxon>Gunneridae</taxon>
        <taxon>Pentapetalae</taxon>
        <taxon>asterids</taxon>
        <taxon>lamiids</taxon>
        <taxon>Lamiales</taxon>
        <taxon>Oleaceae</taxon>
        <taxon>Forsythieae</taxon>
        <taxon>Abeliophyllum</taxon>
    </lineage>
</organism>
<proteinExistence type="predicted"/>
<keyword evidence="2" id="KW-1185">Reference proteome</keyword>
<gene>
    <name evidence="1" type="ORF">Adt_26521</name>
</gene>
<dbReference type="Proteomes" id="UP001604336">
    <property type="component" value="Unassembled WGS sequence"/>
</dbReference>
<reference evidence="2" key="1">
    <citation type="submission" date="2024-07" db="EMBL/GenBank/DDBJ databases">
        <title>Two chromosome-level genome assemblies of Korean endemic species Abeliophyllum distichum and Forsythia ovata (Oleaceae).</title>
        <authorList>
            <person name="Jang H."/>
        </authorList>
    </citation>
    <scope>NUCLEOTIDE SEQUENCE [LARGE SCALE GENOMIC DNA]</scope>
</reference>
<dbReference type="PANTHER" id="PTHR31934">
    <property type="entry name" value="ALPHA/BETA-HYDROLASES SUPERFAMILY PROTEIN"/>
    <property type="match status" value="1"/>
</dbReference>
<evidence type="ECO:0000313" key="1">
    <source>
        <dbReference type="EMBL" id="KAL2490893.1"/>
    </source>
</evidence>
<name>A0ABD1RR54_9LAMI</name>
<accession>A0ABD1RR54</accession>
<sequence>MPFAGGASHCFVSHRSQYFSCCFGDIILCCACRNAYVPPLSIGQTATLPVVMPLGAAMAACSQLLEIRYGEKSNGLVTCRDAEVPDSVVVRPKCKLCLDGLFVDEQSST</sequence>
<dbReference type="AlphaFoldDB" id="A0ABD1RR54"/>
<dbReference type="EMBL" id="JBFOLK010000008">
    <property type="protein sequence ID" value="KAL2490893.1"/>
    <property type="molecule type" value="Genomic_DNA"/>
</dbReference>